<comment type="caution">
    <text evidence="2">The sequence shown here is derived from an EMBL/GenBank/DDBJ whole genome shotgun (WGS) entry which is preliminary data.</text>
</comment>
<protein>
    <submittedName>
        <fullName evidence="2">BTB/POZ domain-containing protein 19</fullName>
    </submittedName>
</protein>
<dbReference type="CDD" id="cd18186">
    <property type="entry name" value="BTB_POZ_ZBTB_KLHL-like"/>
    <property type="match status" value="1"/>
</dbReference>
<dbReference type="Gene3D" id="3.30.710.10">
    <property type="entry name" value="Potassium Channel Kv1.1, Chain A"/>
    <property type="match status" value="1"/>
</dbReference>
<evidence type="ECO:0000259" key="1">
    <source>
        <dbReference type="PROSITE" id="PS50097"/>
    </source>
</evidence>
<dbReference type="PANTHER" id="PTHR47843">
    <property type="entry name" value="BTB DOMAIN-CONTAINING PROTEIN-RELATED"/>
    <property type="match status" value="1"/>
</dbReference>
<sequence>MDLTDPLQNMNITNAIGMFSSPWLRRRIERRAGVHPMGDTYSPPLIECPPVYHGLAKLLSSGQFSDYTIKCGDKELHVHRNIISGQSRFFAAACKNRWMEGRSQILELPDDDPEAVEAMVQFMYHGVYNDPLFLESKYNCAKGQLEVRGTTAQLENSRIPSLPPGPLDQTLPQLTRRSRLSSLPKLVNEDGNEE</sequence>
<organism evidence="2 3">
    <name type="scientific">Gnomoniopsis smithogilvyi</name>
    <dbReference type="NCBI Taxonomy" id="1191159"/>
    <lineage>
        <taxon>Eukaryota</taxon>
        <taxon>Fungi</taxon>
        <taxon>Dikarya</taxon>
        <taxon>Ascomycota</taxon>
        <taxon>Pezizomycotina</taxon>
        <taxon>Sordariomycetes</taxon>
        <taxon>Sordariomycetidae</taxon>
        <taxon>Diaporthales</taxon>
        <taxon>Gnomoniaceae</taxon>
        <taxon>Gnomoniopsis</taxon>
    </lineage>
</organism>
<dbReference type="InterPro" id="IPR011333">
    <property type="entry name" value="SKP1/BTB/POZ_sf"/>
</dbReference>
<dbReference type="SUPFAM" id="SSF54695">
    <property type="entry name" value="POZ domain"/>
    <property type="match status" value="1"/>
</dbReference>
<feature type="domain" description="BTB" evidence="1">
    <location>
        <begin position="65"/>
        <end position="132"/>
    </location>
</feature>
<dbReference type="PANTHER" id="PTHR47843:SF5">
    <property type="entry name" value="BTB_POZ DOMAIN PROTEIN"/>
    <property type="match status" value="1"/>
</dbReference>
<keyword evidence="3" id="KW-1185">Reference proteome</keyword>
<accession>A0A9W9CZ59</accession>
<dbReference type="SMART" id="SM00225">
    <property type="entry name" value="BTB"/>
    <property type="match status" value="1"/>
</dbReference>
<dbReference type="Pfam" id="PF00651">
    <property type="entry name" value="BTB"/>
    <property type="match status" value="1"/>
</dbReference>
<dbReference type="OrthoDB" id="6359816at2759"/>
<name>A0A9W9CZ59_9PEZI</name>
<dbReference type="PROSITE" id="PS50097">
    <property type="entry name" value="BTB"/>
    <property type="match status" value="1"/>
</dbReference>
<proteinExistence type="predicted"/>
<dbReference type="Proteomes" id="UP001140453">
    <property type="component" value="Unassembled WGS sequence"/>
</dbReference>
<reference evidence="2" key="1">
    <citation type="submission" date="2022-10" db="EMBL/GenBank/DDBJ databases">
        <title>Tapping the CABI collections for fungal endophytes: first genome assemblies for Collariella, Neodidymelliopsis, Ascochyta clinopodiicola, Didymella pomorum, Didymosphaeria variabile, Neocosmospora piperis and Neocucurbitaria cava.</title>
        <authorList>
            <person name="Hill R."/>
        </authorList>
    </citation>
    <scope>NUCLEOTIDE SEQUENCE</scope>
    <source>
        <strain evidence="2">IMI 355082</strain>
    </source>
</reference>
<dbReference type="InterPro" id="IPR000210">
    <property type="entry name" value="BTB/POZ_dom"/>
</dbReference>
<dbReference type="EMBL" id="JAPEVB010000002">
    <property type="protein sequence ID" value="KAJ4393239.1"/>
    <property type="molecule type" value="Genomic_DNA"/>
</dbReference>
<gene>
    <name evidence="2" type="primary">BTBD19</name>
    <name evidence="2" type="ORF">N0V93_002447</name>
</gene>
<evidence type="ECO:0000313" key="2">
    <source>
        <dbReference type="EMBL" id="KAJ4393239.1"/>
    </source>
</evidence>
<evidence type="ECO:0000313" key="3">
    <source>
        <dbReference type="Proteomes" id="UP001140453"/>
    </source>
</evidence>
<dbReference type="AlphaFoldDB" id="A0A9W9CZ59"/>